<evidence type="ECO:0000256" key="11">
    <source>
        <dbReference type="SAM" id="MobiDB-lite"/>
    </source>
</evidence>
<dbReference type="InterPro" id="IPR003599">
    <property type="entry name" value="Ig_sub"/>
</dbReference>
<feature type="domain" description="Ig-like" evidence="14">
    <location>
        <begin position="139"/>
        <end position="223"/>
    </location>
</feature>
<evidence type="ECO:0000259" key="14">
    <source>
        <dbReference type="PROSITE" id="PS50835"/>
    </source>
</evidence>
<dbReference type="PANTHER" id="PTHR23277">
    <property type="entry name" value="NECTIN-RELATED"/>
    <property type="match status" value="1"/>
</dbReference>
<dbReference type="Pfam" id="PF07679">
    <property type="entry name" value="I-set"/>
    <property type="match status" value="1"/>
</dbReference>
<dbReference type="InterPro" id="IPR003598">
    <property type="entry name" value="Ig_sub2"/>
</dbReference>
<organism evidence="15 16">
    <name type="scientific">Triplophysa rosa</name>
    <name type="common">Cave loach</name>
    <dbReference type="NCBI Taxonomy" id="992332"/>
    <lineage>
        <taxon>Eukaryota</taxon>
        <taxon>Metazoa</taxon>
        <taxon>Chordata</taxon>
        <taxon>Craniata</taxon>
        <taxon>Vertebrata</taxon>
        <taxon>Euteleostomi</taxon>
        <taxon>Actinopterygii</taxon>
        <taxon>Neopterygii</taxon>
        <taxon>Teleostei</taxon>
        <taxon>Ostariophysi</taxon>
        <taxon>Cypriniformes</taxon>
        <taxon>Nemacheilidae</taxon>
        <taxon>Triplophysa</taxon>
    </lineage>
</organism>
<dbReference type="SUPFAM" id="SSF48726">
    <property type="entry name" value="Immunoglobulin"/>
    <property type="match status" value="3"/>
</dbReference>
<dbReference type="InterPro" id="IPR013106">
    <property type="entry name" value="Ig_V-set"/>
</dbReference>
<dbReference type="InterPro" id="IPR013098">
    <property type="entry name" value="Ig_I-set"/>
</dbReference>
<keyword evidence="5" id="KW-0677">Repeat</keyword>
<keyword evidence="10" id="KW-0325">Glycoprotein</keyword>
<dbReference type="AlphaFoldDB" id="A0A9W7WXJ2"/>
<sequence>TKLLACIAFIFCRAMLCVDGEFIEPSPAMSLRSYSNTQTRLPCRFIVQQDERVVQVTWSRQKPGGEREQIIIGHFTEGPKASPDFVSRVQFESPEPTVDSMLLILNTKKTDQAVYTCHITTFPSGNFERQISLSVWILPISSLEPVILQEGQRFGSAASCRSVGHPPPRLSWDTDIPGQSQNRTGEDGMVTAQFSLHPLRSMNGRRLDCLVWHPALDGPRRLQNNVIVHYPPDAVIEASGSWRSGQTEAELRCAVKGNPQPHNITWSRTGGHLPAGVLVQGDKLIFSRPLNVTDEGVYVCQTTNIMGSVKSEFQLKIEEHTDEVVSPLMTHPEKLLIIVGASAAGCLVIILAIFFIYMNCHLRHKNRTLKRALSVQNEEMISLSRQVSMRRLNSINTDPRIPAEERSLIHMDGVMRHSVLSVEDHSTLNDLRGRQGEYDSLGRPAIFTPYRPDRTSQKLRECDEEIKERIWRVESYVKNSNMSLDSGLHRDQSSPPPSMSSGPAADVWSRGSRRREGEERDRNPEGEEGSAAVNSYRLSEAVSNYFQCSNGGLTPKANPNAIIIQPRGEVI</sequence>
<dbReference type="PANTHER" id="PTHR23277:SF11">
    <property type="entry name" value="NECTIN-4"/>
    <property type="match status" value="1"/>
</dbReference>
<name>A0A9W7WXJ2_TRIRA</name>
<comment type="subcellular location">
    <subcellularLocation>
        <location evidence="1">Membrane</location>
        <topology evidence="1">Single-pass membrane protein</topology>
    </subcellularLocation>
</comment>
<dbReference type="InterPro" id="IPR007110">
    <property type="entry name" value="Ig-like_dom"/>
</dbReference>
<dbReference type="InterPro" id="IPR051427">
    <property type="entry name" value="Nectin/Nectin-like"/>
</dbReference>
<evidence type="ECO:0000256" key="3">
    <source>
        <dbReference type="ARBA" id="ARBA00022692"/>
    </source>
</evidence>
<reference evidence="15" key="1">
    <citation type="submission" date="2021-02" db="EMBL/GenBank/DDBJ databases">
        <title>Comparative genomics reveals that relaxation of natural selection precedes convergent phenotypic evolution of cavefish.</title>
        <authorList>
            <person name="Peng Z."/>
        </authorList>
    </citation>
    <scope>NUCLEOTIDE SEQUENCE</scope>
    <source>
        <tissue evidence="15">Muscle</tissue>
    </source>
</reference>
<keyword evidence="7 12" id="KW-1133">Transmembrane helix</keyword>
<feature type="region of interest" description="Disordered" evidence="11">
    <location>
        <begin position="483"/>
        <end position="532"/>
    </location>
</feature>
<keyword evidence="8 12" id="KW-0472">Membrane</keyword>
<keyword evidence="16" id="KW-1185">Reference proteome</keyword>
<keyword evidence="3 12" id="KW-0812">Transmembrane</keyword>
<dbReference type="InterPro" id="IPR013783">
    <property type="entry name" value="Ig-like_fold"/>
</dbReference>
<dbReference type="GO" id="GO:0007156">
    <property type="term" value="P:homophilic cell adhesion via plasma membrane adhesion molecules"/>
    <property type="evidence" value="ECO:0007669"/>
    <property type="project" value="TreeGrafter"/>
</dbReference>
<evidence type="ECO:0000256" key="9">
    <source>
        <dbReference type="ARBA" id="ARBA00023157"/>
    </source>
</evidence>
<dbReference type="Proteomes" id="UP001059041">
    <property type="component" value="Linkage Group LG5"/>
</dbReference>
<dbReference type="EMBL" id="JAFHDT010000005">
    <property type="protein sequence ID" value="KAI7809971.1"/>
    <property type="molecule type" value="Genomic_DNA"/>
</dbReference>
<evidence type="ECO:0000313" key="16">
    <source>
        <dbReference type="Proteomes" id="UP001059041"/>
    </source>
</evidence>
<dbReference type="SMART" id="SM00408">
    <property type="entry name" value="IGc2"/>
    <property type="match status" value="1"/>
</dbReference>
<dbReference type="GO" id="GO:0016020">
    <property type="term" value="C:membrane"/>
    <property type="evidence" value="ECO:0007669"/>
    <property type="project" value="UniProtKB-SubCell"/>
</dbReference>
<evidence type="ECO:0000256" key="1">
    <source>
        <dbReference type="ARBA" id="ARBA00004167"/>
    </source>
</evidence>
<gene>
    <name evidence="15" type="ORF">IRJ41_020668</name>
</gene>
<dbReference type="Pfam" id="PF07686">
    <property type="entry name" value="V-set"/>
    <property type="match status" value="1"/>
</dbReference>
<dbReference type="InterPro" id="IPR036179">
    <property type="entry name" value="Ig-like_dom_sf"/>
</dbReference>
<evidence type="ECO:0000256" key="2">
    <source>
        <dbReference type="ARBA" id="ARBA00007810"/>
    </source>
</evidence>
<dbReference type="PROSITE" id="PS50835">
    <property type="entry name" value="IG_LIKE"/>
    <property type="match status" value="3"/>
</dbReference>
<proteinExistence type="inferred from homology"/>
<feature type="chain" id="PRO_5040788993" evidence="13">
    <location>
        <begin position="21"/>
        <end position="571"/>
    </location>
</feature>
<evidence type="ECO:0000256" key="4">
    <source>
        <dbReference type="ARBA" id="ARBA00022729"/>
    </source>
</evidence>
<dbReference type="InterPro" id="IPR013162">
    <property type="entry name" value="CD80_C2-set"/>
</dbReference>
<feature type="non-terminal residue" evidence="15">
    <location>
        <position position="571"/>
    </location>
</feature>
<keyword evidence="4 13" id="KW-0732">Signal</keyword>
<feature type="signal peptide" evidence="13">
    <location>
        <begin position="1"/>
        <end position="20"/>
    </location>
</feature>
<dbReference type="Gene3D" id="2.60.40.10">
    <property type="entry name" value="Immunoglobulins"/>
    <property type="match status" value="3"/>
</dbReference>
<comment type="caution">
    <text evidence="15">The sequence shown here is derived from an EMBL/GenBank/DDBJ whole genome shotgun (WGS) entry which is preliminary data.</text>
</comment>
<evidence type="ECO:0000256" key="12">
    <source>
        <dbReference type="SAM" id="Phobius"/>
    </source>
</evidence>
<dbReference type="GO" id="GO:0007157">
    <property type="term" value="P:heterophilic cell-cell adhesion via plasma membrane cell adhesion molecules"/>
    <property type="evidence" value="ECO:0007669"/>
    <property type="project" value="TreeGrafter"/>
</dbReference>
<evidence type="ECO:0000256" key="10">
    <source>
        <dbReference type="ARBA" id="ARBA00023180"/>
    </source>
</evidence>
<evidence type="ECO:0000256" key="7">
    <source>
        <dbReference type="ARBA" id="ARBA00022989"/>
    </source>
</evidence>
<accession>A0A9W7WXJ2</accession>
<feature type="compositionally biased region" description="Basic and acidic residues" evidence="11">
    <location>
        <begin position="514"/>
        <end position="525"/>
    </location>
</feature>
<feature type="transmembrane region" description="Helical" evidence="12">
    <location>
        <begin position="335"/>
        <end position="357"/>
    </location>
</feature>
<dbReference type="GO" id="GO:0005912">
    <property type="term" value="C:adherens junction"/>
    <property type="evidence" value="ECO:0007669"/>
    <property type="project" value="TreeGrafter"/>
</dbReference>
<feature type="domain" description="Ig-like" evidence="14">
    <location>
        <begin position="231"/>
        <end position="318"/>
    </location>
</feature>
<evidence type="ECO:0000256" key="6">
    <source>
        <dbReference type="ARBA" id="ARBA00022889"/>
    </source>
</evidence>
<protein>
    <submittedName>
        <fullName evidence="15">Nectin-4</fullName>
    </submittedName>
</protein>
<evidence type="ECO:0000256" key="13">
    <source>
        <dbReference type="SAM" id="SignalP"/>
    </source>
</evidence>
<keyword evidence="6" id="KW-0130">Cell adhesion</keyword>
<evidence type="ECO:0000313" key="15">
    <source>
        <dbReference type="EMBL" id="KAI7809971.1"/>
    </source>
</evidence>
<evidence type="ECO:0000256" key="5">
    <source>
        <dbReference type="ARBA" id="ARBA00022737"/>
    </source>
</evidence>
<dbReference type="SMART" id="SM00409">
    <property type="entry name" value="IG"/>
    <property type="match status" value="2"/>
</dbReference>
<keyword evidence="9" id="KW-1015">Disulfide bond</keyword>
<comment type="similarity">
    <text evidence="2">Belongs to the nectin family.</text>
</comment>
<feature type="domain" description="Ig-like" evidence="14">
    <location>
        <begin position="25"/>
        <end position="134"/>
    </location>
</feature>
<evidence type="ECO:0000256" key="8">
    <source>
        <dbReference type="ARBA" id="ARBA00023136"/>
    </source>
</evidence>
<dbReference type="Pfam" id="PF08205">
    <property type="entry name" value="C2-set_2"/>
    <property type="match status" value="1"/>
</dbReference>